<evidence type="ECO:0000259" key="9">
    <source>
        <dbReference type="PROSITE" id="PS50995"/>
    </source>
</evidence>
<reference evidence="13" key="2">
    <citation type="submission" date="2017-03" db="EMBL/GenBank/DDBJ databases">
        <title>Bacillus sp. V-88(T) DSM27956, whole genome shotgun sequencing project.</title>
        <authorList>
            <person name="Dastager S.G."/>
            <person name="Neurgaonkar P.S."/>
            <person name="Dharne M.S."/>
        </authorList>
    </citation>
    <scope>NUCLEOTIDE SEQUENCE [LARGE SCALE GENOMIC DNA]</scope>
    <source>
        <strain evidence="13">DSM 25145</strain>
    </source>
</reference>
<name>A0A1N6TRW0_9BACI</name>
<dbReference type="Proteomes" id="UP000186385">
    <property type="component" value="Unassembled WGS sequence"/>
</dbReference>
<reference evidence="10" key="3">
    <citation type="submission" date="2017-03" db="EMBL/GenBank/DDBJ databases">
        <authorList>
            <person name="Dastager S.G."/>
            <person name="Neurgaonkar P.S."/>
            <person name="Dharne M.S."/>
        </authorList>
    </citation>
    <scope>NUCLEOTIDE SEQUENCE</scope>
    <source>
        <strain evidence="10">DSM 25145</strain>
    </source>
</reference>
<dbReference type="PANTHER" id="PTHR42756">
    <property type="entry name" value="TRANSCRIPTIONAL REGULATOR, MARR"/>
    <property type="match status" value="1"/>
</dbReference>
<organism evidence="11 12">
    <name type="scientific">Domibacillus enclensis</name>
    <dbReference type="NCBI Taxonomy" id="1017273"/>
    <lineage>
        <taxon>Bacteria</taxon>
        <taxon>Bacillati</taxon>
        <taxon>Bacillota</taxon>
        <taxon>Bacilli</taxon>
        <taxon>Bacillales</taxon>
        <taxon>Bacillaceae</taxon>
        <taxon>Domibacillus</taxon>
    </lineage>
</organism>
<dbReference type="GO" id="GO:0005737">
    <property type="term" value="C:cytoplasm"/>
    <property type="evidence" value="ECO:0007669"/>
    <property type="project" value="UniProtKB-SubCell"/>
</dbReference>
<keyword evidence="13" id="KW-1185">Reference proteome</keyword>
<evidence type="ECO:0000313" key="10">
    <source>
        <dbReference type="EMBL" id="OXS78336.1"/>
    </source>
</evidence>
<keyword evidence="3" id="KW-0238">DNA-binding</keyword>
<dbReference type="OrthoDB" id="9806864at2"/>
<evidence type="ECO:0000313" key="11">
    <source>
        <dbReference type="EMBL" id="SIQ55796.1"/>
    </source>
</evidence>
<dbReference type="EMBL" id="FTLX01000003">
    <property type="protein sequence ID" value="SIQ55796.1"/>
    <property type="molecule type" value="Genomic_DNA"/>
</dbReference>
<dbReference type="STRING" id="1017273.SAMN05443094_10352"/>
<evidence type="ECO:0000313" key="13">
    <source>
        <dbReference type="Proteomes" id="UP000215545"/>
    </source>
</evidence>
<dbReference type="InterPro" id="IPR036388">
    <property type="entry name" value="WH-like_DNA-bd_sf"/>
</dbReference>
<dbReference type="PANTHER" id="PTHR42756:SF1">
    <property type="entry name" value="TRANSCRIPTIONAL REPRESSOR OF EMRAB OPERON"/>
    <property type="match status" value="1"/>
</dbReference>
<evidence type="ECO:0000256" key="7">
    <source>
        <dbReference type="ARBA" id="ARBA00047207"/>
    </source>
</evidence>
<dbReference type="Proteomes" id="UP000215545">
    <property type="component" value="Unassembled WGS sequence"/>
</dbReference>
<sequence>MKDFLSLNSQLCFAVYETASEFTKLYASVLQPFGLTYTQYLVLLSLWEKDAVTMKELGARLHLGTGTLTPMISRMQENGWIQKRRSTEDERKVFVYLEDKARQQQMAITQKVAEEIQLCNIQVEEYNELMKRLNDLHHKLQDRTDHKKLGRS</sequence>
<dbReference type="InterPro" id="IPR036390">
    <property type="entry name" value="WH_DNA-bd_sf"/>
</dbReference>
<keyword evidence="8" id="KW-0175">Coiled coil</keyword>
<dbReference type="PROSITE" id="PS50995">
    <property type="entry name" value="HTH_MARR_2"/>
    <property type="match status" value="1"/>
</dbReference>
<evidence type="ECO:0000256" key="1">
    <source>
        <dbReference type="ARBA" id="ARBA00004496"/>
    </source>
</evidence>
<gene>
    <name evidence="10" type="ORF">B1B05_06910</name>
    <name evidence="11" type="ORF">SAMN05443094_10352</name>
</gene>
<comment type="similarity">
    <text evidence="5">Belongs to the SarZ family.</text>
</comment>
<reference evidence="11 12" key="1">
    <citation type="submission" date="2017-01" db="EMBL/GenBank/DDBJ databases">
        <authorList>
            <person name="Mah S.A."/>
            <person name="Swanson W.J."/>
            <person name="Moy G.W."/>
            <person name="Vacquier V.D."/>
        </authorList>
    </citation>
    <scope>NUCLEOTIDE SEQUENCE [LARGE SCALE GENOMIC DNA]</scope>
    <source>
        <strain evidence="11 12">NIO-1016</strain>
    </source>
</reference>
<dbReference type="InterPro" id="IPR055166">
    <property type="entry name" value="Transc_reg_Sar_Rot_HTH"/>
</dbReference>
<accession>A0A1N6TRW0</accession>
<evidence type="ECO:0000256" key="8">
    <source>
        <dbReference type="SAM" id="Coils"/>
    </source>
</evidence>
<dbReference type="Pfam" id="PF22381">
    <property type="entry name" value="Staph_reg_Sar_Rot"/>
    <property type="match status" value="1"/>
</dbReference>
<dbReference type="GO" id="GO:0003677">
    <property type="term" value="F:DNA binding"/>
    <property type="evidence" value="ECO:0007669"/>
    <property type="project" value="UniProtKB-KW"/>
</dbReference>
<dbReference type="RefSeq" id="WP_045851620.1">
    <property type="nucleotide sequence ID" value="NZ_FTLX01000003.1"/>
</dbReference>
<evidence type="ECO:0000256" key="3">
    <source>
        <dbReference type="ARBA" id="ARBA00023125"/>
    </source>
</evidence>
<dbReference type="GO" id="GO:0003700">
    <property type="term" value="F:DNA-binding transcription factor activity"/>
    <property type="evidence" value="ECO:0007669"/>
    <property type="project" value="InterPro"/>
</dbReference>
<evidence type="ECO:0000256" key="4">
    <source>
        <dbReference type="ARBA" id="ARBA00023163"/>
    </source>
</evidence>
<evidence type="ECO:0000313" key="12">
    <source>
        <dbReference type="Proteomes" id="UP000186385"/>
    </source>
</evidence>
<dbReference type="AlphaFoldDB" id="A0A1N6TRW0"/>
<keyword evidence="4" id="KW-0804">Transcription</keyword>
<dbReference type="Gene3D" id="1.10.10.10">
    <property type="entry name" value="Winged helix-like DNA-binding domain superfamily/Winged helix DNA-binding domain"/>
    <property type="match status" value="1"/>
</dbReference>
<comment type="subcellular location">
    <subcellularLocation>
        <location evidence="1">Cytoplasm</location>
    </subcellularLocation>
</comment>
<dbReference type="EMBL" id="MWSK01000003">
    <property type="protein sequence ID" value="OXS78336.1"/>
    <property type="molecule type" value="Genomic_DNA"/>
</dbReference>
<dbReference type="SUPFAM" id="SSF46785">
    <property type="entry name" value="Winged helix' DNA-binding domain"/>
    <property type="match status" value="1"/>
</dbReference>
<protein>
    <recommendedName>
        <fullName evidence="6">HTH-type transcriptional regulator SarZ</fullName>
    </recommendedName>
    <alternativeName>
        <fullName evidence="7">Staphylococcal accessory regulator Z</fullName>
    </alternativeName>
</protein>
<feature type="domain" description="HTH marR-type" evidence="9">
    <location>
        <begin position="8"/>
        <end position="138"/>
    </location>
</feature>
<evidence type="ECO:0000256" key="2">
    <source>
        <dbReference type="ARBA" id="ARBA00023015"/>
    </source>
</evidence>
<proteinExistence type="inferred from homology"/>
<dbReference type="SMART" id="SM00347">
    <property type="entry name" value="HTH_MARR"/>
    <property type="match status" value="1"/>
</dbReference>
<feature type="coiled-coil region" evidence="8">
    <location>
        <begin position="116"/>
        <end position="143"/>
    </location>
</feature>
<evidence type="ECO:0000256" key="5">
    <source>
        <dbReference type="ARBA" id="ARBA00046337"/>
    </source>
</evidence>
<evidence type="ECO:0000256" key="6">
    <source>
        <dbReference type="ARBA" id="ARBA00047188"/>
    </source>
</evidence>
<keyword evidence="2" id="KW-0805">Transcription regulation</keyword>
<dbReference type="InterPro" id="IPR000835">
    <property type="entry name" value="HTH_MarR-typ"/>
</dbReference>